<accession>A0A645HRF5</accession>
<name>A0A645HRF5_9ZZZZ</name>
<feature type="transmembrane region" description="Helical" evidence="1">
    <location>
        <begin position="37"/>
        <end position="58"/>
    </location>
</feature>
<feature type="transmembrane region" description="Helical" evidence="1">
    <location>
        <begin position="64"/>
        <end position="81"/>
    </location>
</feature>
<keyword evidence="1" id="KW-0812">Transmembrane</keyword>
<organism evidence="2">
    <name type="scientific">bioreactor metagenome</name>
    <dbReference type="NCBI Taxonomy" id="1076179"/>
    <lineage>
        <taxon>unclassified sequences</taxon>
        <taxon>metagenomes</taxon>
        <taxon>ecological metagenomes</taxon>
    </lineage>
</organism>
<feature type="transmembrane region" description="Helical" evidence="1">
    <location>
        <begin position="6"/>
        <end position="25"/>
    </location>
</feature>
<keyword evidence="1" id="KW-1133">Transmembrane helix</keyword>
<sequence>MRLIKIYWSIIWVINIMLFFFYMNSELTDWKLRSDHFLILNLFVFLIGAAILSLHYLYKANINKAVATALLITILLPNAFLDFRYVFLDRTTIYRDAMISMGSKINGKVVVGGFAYAFRMYNTSIPVLNFYMTRYSPDVEAADKYHQYFDQLFADGIGSYSIGVAQDTTEEDVAYMNYMEKHGLQLEDEYQFKDLIDENIGLFAPRP</sequence>
<comment type="caution">
    <text evidence="2">The sequence shown here is derived from an EMBL/GenBank/DDBJ whole genome shotgun (WGS) entry which is preliminary data.</text>
</comment>
<evidence type="ECO:0000256" key="1">
    <source>
        <dbReference type="SAM" id="Phobius"/>
    </source>
</evidence>
<dbReference type="EMBL" id="VSSQ01098793">
    <property type="protein sequence ID" value="MPN41621.1"/>
    <property type="molecule type" value="Genomic_DNA"/>
</dbReference>
<keyword evidence="1" id="KW-0472">Membrane</keyword>
<reference evidence="2" key="1">
    <citation type="submission" date="2019-08" db="EMBL/GenBank/DDBJ databases">
        <authorList>
            <person name="Kucharzyk K."/>
            <person name="Murdoch R.W."/>
            <person name="Higgins S."/>
            <person name="Loffler F."/>
        </authorList>
    </citation>
    <scope>NUCLEOTIDE SEQUENCE</scope>
</reference>
<protein>
    <submittedName>
        <fullName evidence="2">Uncharacterized protein</fullName>
    </submittedName>
</protein>
<gene>
    <name evidence="2" type="ORF">SDC9_189175</name>
</gene>
<dbReference type="AlphaFoldDB" id="A0A645HRF5"/>
<proteinExistence type="predicted"/>
<evidence type="ECO:0000313" key="2">
    <source>
        <dbReference type="EMBL" id="MPN41621.1"/>
    </source>
</evidence>